<evidence type="ECO:0000256" key="4">
    <source>
        <dbReference type="SAM" id="MobiDB-lite"/>
    </source>
</evidence>
<evidence type="ECO:0000313" key="6">
    <source>
        <dbReference type="Proteomes" id="UP000654075"/>
    </source>
</evidence>
<protein>
    <submittedName>
        <fullName evidence="5">Uncharacterized protein</fullName>
    </submittedName>
</protein>
<evidence type="ECO:0000256" key="2">
    <source>
        <dbReference type="ARBA" id="ARBA00022490"/>
    </source>
</evidence>
<dbReference type="AlphaFoldDB" id="A0A813CZI2"/>
<organism evidence="5 6">
    <name type="scientific">Polarella glacialis</name>
    <name type="common">Dinoflagellate</name>
    <dbReference type="NCBI Taxonomy" id="89957"/>
    <lineage>
        <taxon>Eukaryota</taxon>
        <taxon>Sar</taxon>
        <taxon>Alveolata</taxon>
        <taxon>Dinophyceae</taxon>
        <taxon>Suessiales</taxon>
        <taxon>Suessiaceae</taxon>
        <taxon>Polarella</taxon>
    </lineage>
</organism>
<name>A0A813CZI2_POLGL</name>
<feature type="region of interest" description="Disordered" evidence="4">
    <location>
        <begin position="67"/>
        <end position="90"/>
    </location>
</feature>
<evidence type="ECO:0000256" key="1">
    <source>
        <dbReference type="ARBA" id="ARBA00004245"/>
    </source>
</evidence>
<dbReference type="Proteomes" id="UP000654075">
    <property type="component" value="Unassembled WGS sequence"/>
</dbReference>
<dbReference type="PANTHER" id="PTHR15431:SF4">
    <property type="entry name" value="PROTEIN TONNEAU 1B"/>
    <property type="match status" value="1"/>
</dbReference>
<dbReference type="PANTHER" id="PTHR15431">
    <property type="entry name" value="FGFR1 ONCOGENE PARTNER/LISH DOMAIN-CONTAINING PROTEIN"/>
    <property type="match status" value="1"/>
</dbReference>
<feature type="non-terminal residue" evidence="5">
    <location>
        <position position="1"/>
    </location>
</feature>
<dbReference type="GO" id="GO:0015630">
    <property type="term" value="C:microtubule cytoskeleton"/>
    <property type="evidence" value="ECO:0007669"/>
    <property type="project" value="UniProtKB-ARBA"/>
</dbReference>
<keyword evidence="6" id="KW-1185">Reference proteome</keyword>
<dbReference type="Gene3D" id="1.20.960.40">
    <property type="match status" value="1"/>
</dbReference>
<keyword evidence="2" id="KW-0963">Cytoplasm</keyword>
<comment type="subcellular location">
    <subcellularLocation>
        <location evidence="1">Cytoplasm</location>
        <location evidence="1">Cytoskeleton</location>
    </subcellularLocation>
</comment>
<keyword evidence="3" id="KW-0206">Cytoskeleton</keyword>
<evidence type="ECO:0000313" key="5">
    <source>
        <dbReference type="EMBL" id="CAE8581038.1"/>
    </source>
</evidence>
<comment type="caution">
    <text evidence="5">The sequence shown here is derived from an EMBL/GenBank/DDBJ whole genome shotgun (WGS) entry which is preliminary data.</text>
</comment>
<dbReference type="PROSITE" id="PS50896">
    <property type="entry name" value="LISH"/>
    <property type="match status" value="1"/>
</dbReference>
<dbReference type="OrthoDB" id="5970631at2759"/>
<sequence>MWNVARIMGEAGAFAKQKETEASITAATCMANGKSAMGMAEGEAASAFVAKRAYEADLKRLEILRTRRKPLGQDQDDDRPRPTGPLQRISADTNIVAESAAATFATGGGEQAIQTTRDKYSSFLYVYPQRSKAADRSSSDLLRFTNRVVAGDLRVPKEDPRRAEAKSRGGGPGALRMWYDCNGCLARALENSTLIASAIVREKLSQQLSHALKLMPDPVVTRKQSASFAELKSSVVQSLETSGLLAQIRAQLRANVFKAIERQEGSTKRAQKLWESSPRAALSAELIADFFEFHGLYHSLSVFQVEAQLASCPIGEGSATAAAAPRRQRSELAAEIG</sequence>
<dbReference type="EMBL" id="CAJNNV010000012">
    <property type="protein sequence ID" value="CAE8581038.1"/>
    <property type="molecule type" value="Genomic_DNA"/>
</dbReference>
<reference evidence="5" key="1">
    <citation type="submission" date="2021-02" db="EMBL/GenBank/DDBJ databases">
        <authorList>
            <person name="Dougan E. K."/>
            <person name="Rhodes N."/>
            <person name="Thang M."/>
            <person name="Chan C."/>
        </authorList>
    </citation>
    <scope>NUCLEOTIDE SEQUENCE</scope>
</reference>
<accession>A0A813CZI2</accession>
<gene>
    <name evidence="5" type="ORF">PGLA1383_LOCUS71</name>
</gene>
<proteinExistence type="predicted"/>
<evidence type="ECO:0000256" key="3">
    <source>
        <dbReference type="ARBA" id="ARBA00023212"/>
    </source>
</evidence>
<dbReference type="InterPro" id="IPR006594">
    <property type="entry name" value="LisH"/>
</dbReference>